<name>I1CQG3_RHIO9</name>
<dbReference type="AlphaFoldDB" id="I1CQG3"/>
<dbReference type="EMBL" id="CH476747">
    <property type="protein sequence ID" value="EIE90693.1"/>
    <property type="molecule type" value="Genomic_DNA"/>
</dbReference>
<reference evidence="1 2" key="1">
    <citation type="journal article" date="2009" name="PLoS Genet.">
        <title>Genomic analysis of the basal lineage fungus Rhizopus oryzae reveals a whole-genome duplication.</title>
        <authorList>
            <person name="Ma L.-J."/>
            <person name="Ibrahim A.S."/>
            <person name="Skory C."/>
            <person name="Grabherr M.G."/>
            <person name="Burger G."/>
            <person name="Butler M."/>
            <person name="Elias M."/>
            <person name="Idnurm A."/>
            <person name="Lang B.F."/>
            <person name="Sone T."/>
            <person name="Abe A."/>
            <person name="Calvo S.E."/>
            <person name="Corrochano L.M."/>
            <person name="Engels R."/>
            <person name="Fu J."/>
            <person name="Hansberg W."/>
            <person name="Kim J.-M."/>
            <person name="Kodira C.D."/>
            <person name="Koehrsen M.J."/>
            <person name="Liu B."/>
            <person name="Miranda-Saavedra D."/>
            <person name="O'Leary S."/>
            <person name="Ortiz-Castellanos L."/>
            <person name="Poulter R."/>
            <person name="Rodriguez-Romero J."/>
            <person name="Ruiz-Herrera J."/>
            <person name="Shen Y.-Q."/>
            <person name="Zeng Q."/>
            <person name="Galagan J."/>
            <person name="Birren B.W."/>
            <person name="Cuomo C.A."/>
            <person name="Wickes B.L."/>
        </authorList>
    </citation>
    <scope>NUCLEOTIDE SEQUENCE [LARGE SCALE GENOMIC DNA]</scope>
    <source>
        <strain evidence="2">RA 99-880 / ATCC MYA-4621 / FGSC 9543 / NRRL 43880</strain>
    </source>
</reference>
<protein>
    <submittedName>
        <fullName evidence="1">Uncharacterized protein</fullName>
    </submittedName>
</protein>
<dbReference type="Proteomes" id="UP000009138">
    <property type="component" value="Unassembled WGS sequence"/>
</dbReference>
<accession>I1CQG3</accession>
<dbReference type="GeneID" id="93622369"/>
<evidence type="ECO:0000313" key="1">
    <source>
        <dbReference type="EMBL" id="EIE90693.1"/>
    </source>
</evidence>
<dbReference type="InParanoid" id="I1CQG3"/>
<gene>
    <name evidence="1" type="ORF">RO3G_15404</name>
</gene>
<dbReference type="RefSeq" id="XP_067526089.1">
    <property type="nucleotide sequence ID" value="XM_067669988.1"/>
</dbReference>
<organism evidence="1 2">
    <name type="scientific">Rhizopus delemar (strain RA 99-880 / ATCC MYA-4621 / FGSC 9543 / NRRL 43880)</name>
    <name type="common">Mucormycosis agent</name>
    <name type="synonym">Rhizopus arrhizus var. delemar</name>
    <dbReference type="NCBI Taxonomy" id="246409"/>
    <lineage>
        <taxon>Eukaryota</taxon>
        <taxon>Fungi</taxon>
        <taxon>Fungi incertae sedis</taxon>
        <taxon>Mucoromycota</taxon>
        <taxon>Mucoromycotina</taxon>
        <taxon>Mucoromycetes</taxon>
        <taxon>Mucorales</taxon>
        <taxon>Mucorineae</taxon>
        <taxon>Rhizopodaceae</taxon>
        <taxon>Rhizopus</taxon>
    </lineage>
</organism>
<keyword evidence="2" id="KW-1185">Reference proteome</keyword>
<sequence length="72" mass="8374">MVTCRISDPSIVEFTRKNDHHHIPGPTLVYNLCQFRILCEMRSKIACVKDLREEKVLGWSAEQGKRFVLNKS</sequence>
<evidence type="ECO:0000313" key="2">
    <source>
        <dbReference type="Proteomes" id="UP000009138"/>
    </source>
</evidence>
<dbReference type="VEuPathDB" id="FungiDB:RO3G_15404"/>
<proteinExistence type="predicted"/>